<evidence type="ECO:0000313" key="2">
    <source>
        <dbReference type="EMBL" id="KAF8572499.1"/>
    </source>
</evidence>
<gene>
    <name evidence="2" type="ORF">P879_00554</name>
</gene>
<organism evidence="2 3">
    <name type="scientific">Paragonimus westermani</name>
    <dbReference type="NCBI Taxonomy" id="34504"/>
    <lineage>
        <taxon>Eukaryota</taxon>
        <taxon>Metazoa</taxon>
        <taxon>Spiralia</taxon>
        <taxon>Lophotrochozoa</taxon>
        <taxon>Platyhelminthes</taxon>
        <taxon>Trematoda</taxon>
        <taxon>Digenea</taxon>
        <taxon>Plagiorchiida</taxon>
        <taxon>Troglotremata</taxon>
        <taxon>Troglotrematidae</taxon>
        <taxon>Paragonimus</taxon>
    </lineage>
</organism>
<feature type="region of interest" description="Disordered" evidence="1">
    <location>
        <begin position="142"/>
        <end position="166"/>
    </location>
</feature>
<dbReference type="AlphaFoldDB" id="A0A8T0DX80"/>
<dbReference type="InterPro" id="IPR022179">
    <property type="entry name" value="CFAP276"/>
</dbReference>
<evidence type="ECO:0000256" key="1">
    <source>
        <dbReference type="SAM" id="MobiDB-lite"/>
    </source>
</evidence>
<name>A0A8T0DX80_9TREM</name>
<proteinExistence type="predicted"/>
<reference evidence="2 3" key="1">
    <citation type="submission" date="2019-07" db="EMBL/GenBank/DDBJ databases">
        <title>Annotation for the trematode Paragonimus westermani.</title>
        <authorList>
            <person name="Choi Y.-J."/>
        </authorList>
    </citation>
    <scope>NUCLEOTIDE SEQUENCE [LARGE SCALE GENOMIC DNA]</scope>
    <source>
        <strain evidence="2">180907_Pwestermani</strain>
    </source>
</reference>
<dbReference type="Pfam" id="PF12494">
    <property type="entry name" value="DUF3695"/>
    <property type="match status" value="1"/>
</dbReference>
<dbReference type="EMBL" id="JTDF01000012">
    <property type="protein sequence ID" value="KAF8572499.1"/>
    <property type="molecule type" value="Genomic_DNA"/>
</dbReference>
<dbReference type="OrthoDB" id="10013535at2759"/>
<protein>
    <submittedName>
        <fullName evidence="2">Uncharacterized protein</fullName>
    </submittedName>
</protein>
<feature type="compositionally biased region" description="Basic and acidic residues" evidence="1">
    <location>
        <begin position="157"/>
        <end position="166"/>
    </location>
</feature>
<evidence type="ECO:0000313" key="3">
    <source>
        <dbReference type="Proteomes" id="UP000699462"/>
    </source>
</evidence>
<sequence>MKIIGRDPFPLLKYENDETFCGREANESFRHHLSTLNAQKQDPWNKLNKNHTLSSSRHQFDYFDDEANRDDLDFRLNALYDQHRDWWKTNAEYLIQEETVGGSSRLAKNRLVPIPVVKPPPEQPFKLWTSTRREHLANVSEAIDGHHSQATNGGYSRKPDGNKFTA</sequence>
<dbReference type="Proteomes" id="UP000699462">
    <property type="component" value="Unassembled WGS sequence"/>
</dbReference>
<keyword evidence="3" id="KW-1185">Reference proteome</keyword>
<comment type="caution">
    <text evidence="2">The sequence shown here is derived from an EMBL/GenBank/DDBJ whole genome shotgun (WGS) entry which is preliminary data.</text>
</comment>
<accession>A0A8T0DX80</accession>